<dbReference type="PATRIC" id="fig|1678841.3.peg.3298"/>
<gene>
    <name evidence="2" type="ORF">TBC1_12573</name>
</gene>
<feature type="chain" id="PRO_5006633237" evidence="1">
    <location>
        <begin position="36"/>
        <end position="520"/>
    </location>
</feature>
<evidence type="ECO:0000313" key="3">
    <source>
        <dbReference type="Proteomes" id="UP000053091"/>
    </source>
</evidence>
<evidence type="ECO:0000313" key="2">
    <source>
        <dbReference type="EMBL" id="GAP44762.1"/>
    </source>
</evidence>
<protein>
    <submittedName>
        <fullName evidence="2">Uncharacterized protein</fullName>
    </submittedName>
</protein>
<dbReference type="EMBL" id="DF968183">
    <property type="protein sequence ID" value="GAP44762.1"/>
    <property type="molecule type" value="Genomic_DNA"/>
</dbReference>
<evidence type="ECO:0000256" key="1">
    <source>
        <dbReference type="SAM" id="SignalP"/>
    </source>
</evidence>
<name>A0A0S7BV71_9BACT</name>
<dbReference type="RefSeq" id="WP_062044591.1">
    <property type="nucleotide sequence ID" value="NZ_DF968183.1"/>
</dbReference>
<proteinExistence type="predicted"/>
<reference evidence="2" key="1">
    <citation type="journal article" date="2015" name="Genome Announc.">
        <title>Draft Genome Sequence of Bacteroidales Strain TBC1, a Novel Isolate from a Methanogenic Wastewater Treatment System.</title>
        <authorList>
            <person name="Tourlousse D.M."/>
            <person name="Matsuura N."/>
            <person name="Sun L."/>
            <person name="Toyonaga M."/>
            <person name="Kuroda K."/>
            <person name="Ohashi A."/>
            <person name="Cruz R."/>
            <person name="Yamaguchi T."/>
            <person name="Sekiguchi Y."/>
        </authorList>
    </citation>
    <scope>NUCLEOTIDE SEQUENCE [LARGE SCALE GENOMIC DNA]</scope>
    <source>
        <strain evidence="2">TBC1</strain>
    </source>
</reference>
<feature type="signal peptide" evidence="1">
    <location>
        <begin position="1"/>
        <end position="35"/>
    </location>
</feature>
<accession>A0A0S7BV71</accession>
<keyword evidence="1" id="KW-0732">Signal</keyword>
<sequence>MKTLFRLKSQLSVSRFITVCLLSAAMTIIPDQANADNIITSGTTLRVSAGTTLVSTGNLVINSGATLNNSGTVNLKSNLNNLNASQNSLGTGTVIFSGTATQAISGNNTIQNLTINNASGVNNNGQTQVNGVLTLTSGRVNLGAYNLTLGTSATIGGAPSSSAMIVATGSGQMRKSFAAAGSFVFPLGDNTGTAEYSPVTLNFSAGSFAGGNYAGVNLVNAAYPGSSGSYLNRYWNISQSGISSFTCNATFQYLVADVNGTETSIWCVRVLPEPQTNYQVANTTLHQLTANGLTAMGTFTGKLPITDKILNLTLFIEGFFNGTTMNQAQDVDDDLNQFNKFPGITVDTLSIFLADASAPYNYLFWAHALNLNTSGNVSANIPGTFSGNYYIAVFHRSSVQTWSSSPVSFAGSTINYNFTTSAGQAFGSNQKDLLGNGSVWGIYSGDITSSVGIQDGYVDFFDLVNIYNLNVNSAYGYQPADLTGDGFVDFVDLILDYNNNVNGIGMNTPQNPAKRPLMIR</sequence>
<dbReference type="Proteomes" id="UP000053091">
    <property type="component" value="Unassembled WGS sequence"/>
</dbReference>
<dbReference type="AlphaFoldDB" id="A0A0S7BV71"/>
<keyword evidence="3" id="KW-1185">Reference proteome</keyword>
<organism evidence="2">
    <name type="scientific">Lentimicrobium saccharophilum</name>
    <dbReference type="NCBI Taxonomy" id="1678841"/>
    <lineage>
        <taxon>Bacteria</taxon>
        <taxon>Pseudomonadati</taxon>
        <taxon>Bacteroidota</taxon>
        <taxon>Bacteroidia</taxon>
        <taxon>Bacteroidales</taxon>
        <taxon>Lentimicrobiaceae</taxon>
        <taxon>Lentimicrobium</taxon>
    </lineage>
</organism>